<evidence type="ECO:0000256" key="1">
    <source>
        <dbReference type="SAM" id="MobiDB-lite"/>
    </source>
</evidence>
<protein>
    <submittedName>
        <fullName evidence="2">Uncharacterized protein</fullName>
    </submittedName>
</protein>
<gene>
    <name evidence="2" type="ORF">OJ1058_C08.33</name>
    <name evidence="3" type="ORF">OSJNBa0003K21.17</name>
</gene>
<dbReference type="EMBL" id="AP003738">
    <property type="protein sequence ID" value="BAC82931.1"/>
    <property type="molecule type" value="Genomic_DNA"/>
</dbReference>
<dbReference type="HOGENOM" id="CLU_1717991_0_0_1"/>
<reference evidence="4" key="3">
    <citation type="journal article" date="2005" name="Nature">
        <title>The map-based sequence of the rice genome.</title>
        <authorList>
            <consortium name="International rice genome sequencing project (IRGSP)"/>
            <person name="Matsumoto T."/>
            <person name="Wu J."/>
            <person name="Kanamori H."/>
            <person name="Katayose Y."/>
            <person name="Fujisawa M."/>
            <person name="Namiki N."/>
            <person name="Mizuno H."/>
            <person name="Yamamoto K."/>
            <person name="Antonio B.A."/>
            <person name="Baba T."/>
            <person name="Sakata K."/>
            <person name="Nagamura Y."/>
            <person name="Aoki H."/>
            <person name="Arikawa K."/>
            <person name="Arita K."/>
            <person name="Bito T."/>
            <person name="Chiden Y."/>
            <person name="Fujitsuka N."/>
            <person name="Fukunaka R."/>
            <person name="Hamada M."/>
            <person name="Harada C."/>
            <person name="Hayashi A."/>
            <person name="Hijishita S."/>
            <person name="Honda M."/>
            <person name="Hosokawa S."/>
            <person name="Ichikawa Y."/>
            <person name="Idonuma A."/>
            <person name="Iijima M."/>
            <person name="Ikeda M."/>
            <person name="Ikeno M."/>
            <person name="Ito K."/>
            <person name="Ito S."/>
            <person name="Ito T."/>
            <person name="Ito Y."/>
            <person name="Ito Y."/>
            <person name="Iwabuchi A."/>
            <person name="Kamiya K."/>
            <person name="Karasawa W."/>
            <person name="Kurita K."/>
            <person name="Katagiri S."/>
            <person name="Kikuta A."/>
            <person name="Kobayashi H."/>
            <person name="Kobayashi N."/>
            <person name="Machita K."/>
            <person name="Maehara T."/>
            <person name="Masukawa M."/>
            <person name="Mizubayashi T."/>
            <person name="Mukai Y."/>
            <person name="Nagasaki H."/>
            <person name="Nagata Y."/>
            <person name="Naito S."/>
            <person name="Nakashima M."/>
            <person name="Nakama Y."/>
            <person name="Nakamichi Y."/>
            <person name="Nakamura M."/>
            <person name="Meguro A."/>
            <person name="Negishi M."/>
            <person name="Ohta I."/>
            <person name="Ohta T."/>
            <person name="Okamoto M."/>
            <person name="Ono N."/>
            <person name="Saji S."/>
            <person name="Sakaguchi M."/>
            <person name="Sakai K."/>
            <person name="Shibata M."/>
            <person name="Shimokawa T."/>
            <person name="Song J."/>
            <person name="Takazaki Y."/>
            <person name="Terasawa K."/>
            <person name="Tsugane M."/>
            <person name="Tsuji K."/>
            <person name="Ueda S."/>
            <person name="Waki K."/>
            <person name="Yamagata H."/>
            <person name="Yamamoto M."/>
            <person name="Yamamoto S."/>
            <person name="Yamane H."/>
            <person name="Yoshiki S."/>
            <person name="Yoshihara R."/>
            <person name="Yukawa K."/>
            <person name="Zhong H."/>
            <person name="Yano M."/>
            <person name="Yuan Q."/>
            <person name="Ouyang S."/>
            <person name="Liu J."/>
            <person name="Jones K.M."/>
            <person name="Gansberger K."/>
            <person name="Moffat K."/>
            <person name="Hill J."/>
            <person name="Bera J."/>
            <person name="Fadrosh D."/>
            <person name="Jin S."/>
            <person name="Johri S."/>
            <person name="Kim M."/>
            <person name="Overton L."/>
            <person name="Reardon M."/>
            <person name="Tsitrin T."/>
            <person name="Vuong H."/>
            <person name="Weaver B."/>
            <person name="Ciecko A."/>
            <person name="Tallon L."/>
            <person name="Jackson J."/>
            <person name="Pai G."/>
            <person name="Aken S.V."/>
            <person name="Utterback T."/>
            <person name="Reidmuller S."/>
            <person name="Feldblyum T."/>
            <person name="Hsiao J."/>
            <person name="Zismann V."/>
            <person name="Iobst S."/>
            <person name="de Vazeille A.R."/>
            <person name="Buell C.R."/>
            <person name="Ying K."/>
            <person name="Li Y."/>
            <person name="Lu T."/>
            <person name="Huang Y."/>
            <person name="Zhao Q."/>
            <person name="Feng Q."/>
            <person name="Zhang L."/>
            <person name="Zhu J."/>
            <person name="Weng Q."/>
            <person name="Mu J."/>
            <person name="Lu Y."/>
            <person name="Fan D."/>
            <person name="Liu Y."/>
            <person name="Guan J."/>
            <person name="Zhang Y."/>
            <person name="Yu S."/>
            <person name="Liu X."/>
            <person name="Zhang Y."/>
            <person name="Hong G."/>
            <person name="Han B."/>
            <person name="Choisne N."/>
            <person name="Demange N."/>
            <person name="Orjeda G."/>
            <person name="Samain S."/>
            <person name="Cattolico L."/>
            <person name="Pelletier E."/>
            <person name="Couloux A."/>
            <person name="Segurens B."/>
            <person name="Wincker P."/>
            <person name="D'Hont A."/>
            <person name="Scarpelli C."/>
            <person name="Weissenbach J."/>
            <person name="Salanoubat M."/>
            <person name="Quetier F."/>
            <person name="Yu Y."/>
            <person name="Kim H.R."/>
            <person name="Rambo T."/>
            <person name="Currie J."/>
            <person name="Collura K."/>
            <person name="Luo M."/>
            <person name="Yang T."/>
            <person name="Ammiraju J.S.S."/>
            <person name="Engler F."/>
            <person name="Soderlund C."/>
            <person name="Wing R.A."/>
            <person name="Palmer L.E."/>
            <person name="de la Bastide M."/>
            <person name="Spiegel L."/>
            <person name="Nascimento L."/>
            <person name="Zutavern T."/>
            <person name="O'Shaughnessy A."/>
            <person name="Dike S."/>
            <person name="Dedhia N."/>
            <person name="Preston R."/>
            <person name="Balija V."/>
            <person name="McCombie W.R."/>
            <person name="Chow T."/>
            <person name="Chen H."/>
            <person name="Chung M."/>
            <person name="Chen C."/>
            <person name="Shaw J."/>
            <person name="Wu H."/>
            <person name="Hsiao K."/>
            <person name="Chao Y."/>
            <person name="Chu M."/>
            <person name="Cheng C."/>
            <person name="Hour A."/>
            <person name="Lee P."/>
            <person name="Lin S."/>
            <person name="Lin Y."/>
            <person name="Liou J."/>
            <person name="Liu S."/>
            <person name="Hsing Y."/>
            <person name="Raghuvanshi S."/>
            <person name="Mohanty A."/>
            <person name="Bharti A.K."/>
            <person name="Gaur A."/>
            <person name="Gupta V."/>
            <person name="Kumar D."/>
            <person name="Ravi V."/>
            <person name="Vij S."/>
            <person name="Kapur A."/>
            <person name="Khurana P."/>
            <person name="Khurana P."/>
            <person name="Khurana J.P."/>
            <person name="Tyagi A.K."/>
            <person name="Gaikwad K."/>
            <person name="Singh A."/>
            <person name="Dalal V."/>
            <person name="Srivastava S."/>
            <person name="Dixit A."/>
            <person name="Pal A.K."/>
            <person name="Ghazi I.A."/>
            <person name="Yadav M."/>
            <person name="Pandit A."/>
            <person name="Bhargava A."/>
            <person name="Sureshbabu K."/>
            <person name="Batra K."/>
            <person name="Sharma T.R."/>
            <person name="Mohapatra T."/>
            <person name="Singh N.K."/>
            <person name="Messing J."/>
            <person name="Nelson A.B."/>
            <person name="Fuks G."/>
            <person name="Kavchok S."/>
            <person name="Keizer G."/>
            <person name="Linton E."/>
            <person name="Llaca V."/>
            <person name="Song R."/>
            <person name="Tanyolac B."/>
            <person name="Young S."/>
            <person name="Ho-Il K."/>
            <person name="Hahn J.H."/>
            <person name="Sangsakoo G."/>
            <person name="Vanavichit A."/>
            <person name="de Mattos Luiz.A.T."/>
            <person name="Zimmer P.D."/>
            <person name="Malone G."/>
            <person name="Dellagostin O."/>
            <person name="de Oliveira A.C."/>
            <person name="Bevan M."/>
            <person name="Bancroft I."/>
            <person name="Minx P."/>
            <person name="Cordum H."/>
            <person name="Wilson R."/>
            <person name="Cheng Z."/>
            <person name="Jin W."/>
            <person name="Jiang J."/>
            <person name="Leong S.A."/>
            <person name="Iwama H."/>
            <person name="Gojobori T."/>
            <person name="Itoh T."/>
            <person name="Niimura Y."/>
            <person name="Fujii Y."/>
            <person name="Habara T."/>
            <person name="Sakai H."/>
            <person name="Sato Y."/>
            <person name="Wilson G."/>
            <person name="Kumar K."/>
            <person name="McCouch S."/>
            <person name="Juretic N."/>
            <person name="Hoen D."/>
            <person name="Wright S."/>
            <person name="Bruskiewich R."/>
            <person name="Bureau T."/>
            <person name="Miyao A."/>
            <person name="Hirochika H."/>
            <person name="Nishikawa T."/>
            <person name="Kadowaki K."/>
            <person name="Sugiura M."/>
            <person name="Burr B."/>
            <person name="Sasaki T."/>
        </authorList>
    </citation>
    <scope>NUCLEOTIDE SEQUENCE [LARGE SCALE GENOMIC DNA]</scope>
    <source>
        <strain evidence="4">cv. Nipponbare</strain>
    </source>
</reference>
<evidence type="ECO:0000313" key="3">
    <source>
        <dbReference type="EMBL" id="BAD31960.1"/>
    </source>
</evidence>
<dbReference type="AlphaFoldDB" id="Q6ZLM9"/>
<evidence type="ECO:0000313" key="4">
    <source>
        <dbReference type="Proteomes" id="UP000000763"/>
    </source>
</evidence>
<accession>Q6ZLM9</accession>
<reference evidence="2" key="1">
    <citation type="submission" date="2001-06" db="EMBL/GenBank/DDBJ databases">
        <title>Oryza sativa nipponbare(GA3) genomic DNA, chromosome 7, BAC clone:OJ1058_C08.</title>
        <authorList>
            <person name="Sasaki T."/>
            <person name="Matsumoto T."/>
            <person name="Yamamoto K."/>
        </authorList>
    </citation>
    <scope>NUCLEOTIDE SEQUENCE</scope>
</reference>
<reference evidence="4" key="4">
    <citation type="journal article" date="2008" name="Nucleic Acids Res.">
        <title>The rice annotation project database (RAP-DB): 2008 update.</title>
        <authorList>
            <consortium name="The rice annotation project (RAP)"/>
        </authorList>
    </citation>
    <scope>GENOME REANNOTATION</scope>
    <source>
        <strain evidence="4">cv. Nipponbare</strain>
    </source>
</reference>
<proteinExistence type="predicted"/>
<dbReference type="EMBL" id="AP006266">
    <property type="protein sequence ID" value="BAD31960.1"/>
    <property type="molecule type" value="Genomic_DNA"/>
</dbReference>
<organism evidence="2 4">
    <name type="scientific">Oryza sativa subsp. japonica</name>
    <name type="common">Rice</name>
    <dbReference type="NCBI Taxonomy" id="39947"/>
    <lineage>
        <taxon>Eukaryota</taxon>
        <taxon>Viridiplantae</taxon>
        <taxon>Streptophyta</taxon>
        <taxon>Embryophyta</taxon>
        <taxon>Tracheophyta</taxon>
        <taxon>Spermatophyta</taxon>
        <taxon>Magnoliopsida</taxon>
        <taxon>Liliopsida</taxon>
        <taxon>Poales</taxon>
        <taxon>Poaceae</taxon>
        <taxon>BOP clade</taxon>
        <taxon>Oryzoideae</taxon>
        <taxon>Oryzeae</taxon>
        <taxon>Oryzinae</taxon>
        <taxon>Oryza</taxon>
        <taxon>Oryza sativa</taxon>
    </lineage>
</organism>
<name>Q6ZLM9_ORYSJ</name>
<feature type="compositionally biased region" description="Basic residues" evidence="1">
    <location>
        <begin position="70"/>
        <end position="79"/>
    </location>
</feature>
<sequence length="192" mass="20934">MVVCGSGGEERSEERAAKSAPLGAGRGGVCQQRGGAEHARVRSCGSREGGASRSHRAEDGAEVDSGRGGGPRRRCRRMGPRSEPAAAAPAAGKKQRLQRRGCGGSPRGEEAPAPVAGKNQRLWRRQSMRGGYPARMRRRSGRTSGEEEELARRRRSEVFACGAMSSRVEEEERSIRRGVDGWIVRWRNQARR</sequence>
<reference evidence="3" key="2">
    <citation type="submission" date="2003-03" db="EMBL/GenBank/DDBJ databases">
        <title>Oryza sativa nipponbare(GA3) genomic DNA, chromosome 7, BAC clone:OSJNBa0003K21.</title>
        <authorList>
            <person name="Sasaki T."/>
            <person name="Matsumoto T."/>
            <person name="Katayose Y."/>
        </authorList>
    </citation>
    <scope>NUCLEOTIDE SEQUENCE</scope>
</reference>
<feature type="region of interest" description="Disordered" evidence="1">
    <location>
        <begin position="1"/>
        <end position="154"/>
    </location>
</feature>
<evidence type="ECO:0000313" key="2">
    <source>
        <dbReference type="EMBL" id="BAC82931.1"/>
    </source>
</evidence>
<feature type="compositionally biased region" description="Basic and acidic residues" evidence="1">
    <location>
        <begin position="8"/>
        <end position="17"/>
    </location>
</feature>
<dbReference type="Proteomes" id="UP000000763">
    <property type="component" value="Chromosome 7"/>
</dbReference>